<dbReference type="PANTHER" id="PTHR31792">
    <property type="entry name" value="VACUOLAR ATPASE ASSEMBLY INTEGRAL MEMBRANE PROTEIN VMA21"/>
    <property type="match status" value="1"/>
</dbReference>
<accession>A0AA38HB47</accession>
<dbReference type="AlphaFoldDB" id="A0AA38HB47"/>
<comment type="caution">
    <text evidence="7">The sequence shown here is derived from an EMBL/GenBank/DDBJ whole genome shotgun (WGS) entry which is preliminary data.</text>
</comment>
<evidence type="ECO:0000256" key="2">
    <source>
        <dbReference type="ARBA" id="ARBA00022824"/>
    </source>
</evidence>
<comment type="subcellular location">
    <subcellularLocation>
        <location evidence="6">Endoplasmic reticulum membrane</location>
        <topology evidence="6">Multi-pass membrane protein</topology>
    </subcellularLocation>
    <subcellularLocation>
        <location evidence="6">Endoplasmic reticulum-Golgi intermediate compartment membrane</location>
        <topology evidence="6">Multi-pass membrane protein</topology>
    </subcellularLocation>
    <subcellularLocation>
        <location evidence="6">Cytoplasmic vesicle</location>
        <location evidence="6">COPII-coated vesicle membrane</location>
        <topology evidence="6">Multi-pass membrane protein</topology>
    </subcellularLocation>
</comment>
<evidence type="ECO:0000313" key="7">
    <source>
        <dbReference type="EMBL" id="KAI9635739.1"/>
    </source>
</evidence>
<keyword evidence="2 6" id="KW-0256">Endoplasmic reticulum</keyword>
<name>A0AA38HB47_9TREE</name>
<keyword evidence="4 6" id="KW-0472">Membrane</keyword>
<comment type="similarity">
    <text evidence="6">Belongs to the VMA21 family.</text>
</comment>
<keyword evidence="8" id="KW-1185">Reference proteome</keyword>
<protein>
    <submittedName>
        <fullName evidence="7">VMA21-like domain-containing protein</fullName>
    </submittedName>
</protein>
<dbReference type="Proteomes" id="UP001164286">
    <property type="component" value="Unassembled WGS sequence"/>
</dbReference>
<dbReference type="EMBL" id="JAKWFO010000005">
    <property type="protein sequence ID" value="KAI9635739.1"/>
    <property type="molecule type" value="Genomic_DNA"/>
</dbReference>
<dbReference type="PANTHER" id="PTHR31792:SF3">
    <property type="entry name" value="VACUOLAR ATPASE ASSEMBLY INTEGRAL MEMBRANE PROTEIN VMA21"/>
    <property type="match status" value="1"/>
</dbReference>
<dbReference type="GO" id="GO:0070072">
    <property type="term" value="P:vacuolar proton-transporting V-type ATPase complex assembly"/>
    <property type="evidence" value="ECO:0007669"/>
    <property type="project" value="UniProtKB-UniRule"/>
</dbReference>
<keyword evidence="5 6" id="KW-0968">Cytoplasmic vesicle</keyword>
<keyword evidence="3 6" id="KW-1133">Transmembrane helix</keyword>
<comment type="function">
    <text evidence="6">Required for the assembly of the V0 complex of the vacuolar ATPase (V-ATPase) in the endoplasmic reticulum.</text>
</comment>
<organism evidence="7 8">
    <name type="scientific">Dioszegia hungarica</name>
    <dbReference type="NCBI Taxonomy" id="4972"/>
    <lineage>
        <taxon>Eukaryota</taxon>
        <taxon>Fungi</taxon>
        <taxon>Dikarya</taxon>
        <taxon>Basidiomycota</taxon>
        <taxon>Agaricomycotina</taxon>
        <taxon>Tremellomycetes</taxon>
        <taxon>Tremellales</taxon>
        <taxon>Bulleribasidiaceae</taxon>
        <taxon>Dioszegia</taxon>
    </lineage>
</organism>
<feature type="transmembrane region" description="Helical" evidence="6">
    <location>
        <begin position="20"/>
        <end position="41"/>
    </location>
</feature>
<proteinExistence type="inferred from homology"/>
<evidence type="ECO:0000256" key="6">
    <source>
        <dbReference type="HAMAP-Rule" id="MF_03058"/>
    </source>
</evidence>
<evidence type="ECO:0000256" key="1">
    <source>
        <dbReference type="ARBA" id="ARBA00022692"/>
    </source>
</evidence>
<dbReference type="HAMAP" id="MF_03058">
    <property type="entry name" value="VMA21"/>
    <property type="match status" value="1"/>
</dbReference>
<dbReference type="GO" id="GO:0005789">
    <property type="term" value="C:endoplasmic reticulum membrane"/>
    <property type="evidence" value="ECO:0007669"/>
    <property type="project" value="UniProtKB-SubCell"/>
</dbReference>
<gene>
    <name evidence="7" type="ORF">MKK02DRAFT_44439</name>
</gene>
<dbReference type="GO" id="GO:0012507">
    <property type="term" value="C:ER to Golgi transport vesicle membrane"/>
    <property type="evidence" value="ECO:0007669"/>
    <property type="project" value="UniProtKB-SubCell"/>
</dbReference>
<sequence length="94" mass="10083">MVNAVATGKMAPQQGVQPAVLYKLILFAILMAVVPIGTYFGSLNYMWNGSTTYSAISAVVTANIVLVGYVVVAFEEEAAYNTTPAPPLLRKKEQ</sequence>
<dbReference type="GO" id="GO:0033116">
    <property type="term" value="C:endoplasmic reticulum-Golgi intermediate compartment membrane"/>
    <property type="evidence" value="ECO:0007669"/>
    <property type="project" value="UniProtKB-SubCell"/>
</dbReference>
<evidence type="ECO:0000256" key="3">
    <source>
        <dbReference type="ARBA" id="ARBA00022989"/>
    </source>
</evidence>
<evidence type="ECO:0000256" key="5">
    <source>
        <dbReference type="ARBA" id="ARBA00023329"/>
    </source>
</evidence>
<feature type="transmembrane region" description="Helical" evidence="6">
    <location>
        <begin position="53"/>
        <end position="74"/>
    </location>
</feature>
<dbReference type="InterPro" id="IPR019013">
    <property type="entry name" value="Vma21"/>
</dbReference>
<evidence type="ECO:0000313" key="8">
    <source>
        <dbReference type="Proteomes" id="UP001164286"/>
    </source>
</evidence>
<keyword evidence="1 6" id="KW-0812">Transmembrane</keyword>
<dbReference type="RefSeq" id="XP_052945516.1">
    <property type="nucleotide sequence ID" value="XM_053092932.1"/>
</dbReference>
<reference evidence="7" key="1">
    <citation type="journal article" date="2022" name="G3 (Bethesda)">
        <title>High quality genome of the basidiomycete yeast Dioszegia hungarica PDD-24b-2 isolated from cloud water.</title>
        <authorList>
            <person name="Jarrige D."/>
            <person name="Haridas S."/>
            <person name="Bleykasten-Grosshans C."/>
            <person name="Joly M."/>
            <person name="Nadalig T."/>
            <person name="Sancelme M."/>
            <person name="Vuilleumier S."/>
            <person name="Grigoriev I.V."/>
            <person name="Amato P."/>
            <person name="Bringel F."/>
        </authorList>
    </citation>
    <scope>NUCLEOTIDE SEQUENCE</scope>
    <source>
        <strain evidence="7">PDD-24b-2</strain>
    </source>
</reference>
<dbReference type="GeneID" id="77732137"/>
<evidence type="ECO:0000256" key="4">
    <source>
        <dbReference type="ARBA" id="ARBA00023136"/>
    </source>
</evidence>
<dbReference type="Pfam" id="PF09446">
    <property type="entry name" value="VMA21"/>
    <property type="match status" value="1"/>
</dbReference>
<feature type="short sequence motif" description="Prevents secretion from ER" evidence="6">
    <location>
        <begin position="91"/>
        <end position="94"/>
    </location>
</feature>